<evidence type="ECO:0000256" key="2">
    <source>
        <dbReference type="SAM" id="Coils"/>
    </source>
</evidence>
<evidence type="ECO:0000313" key="5">
    <source>
        <dbReference type="Proteomes" id="UP000549394"/>
    </source>
</evidence>
<sequence length="192" mass="22474">MSSSLWGGELRKVSAPLLKSLQTEIDQLLRRFKYAETAFLNVYKKVIDLPDPVEVLEHVQQLQRRAQRSSELELENNQLRDTLNEYNNEFAQVKNQEVTIKSLKEKVRSLEEEMESKVCNQLKERERQLERSFAEKEREIQDSNLDVARRLGEAERTIETLRSALSQAQSELFDVKSKYDERANAKLVPYSI</sequence>
<keyword evidence="5" id="KW-1185">Reference proteome</keyword>
<dbReference type="Proteomes" id="UP000549394">
    <property type="component" value="Unassembled WGS sequence"/>
</dbReference>
<dbReference type="PANTHER" id="PTHR14043:SF2">
    <property type="entry name" value="HOMEOBOX PROTEIN CUT"/>
    <property type="match status" value="1"/>
</dbReference>
<dbReference type="GO" id="GO:0000981">
    <property type="term" value="F:DNA-binding transcription factor activity, RNA polymerase II-specific"/>
    <property type="evidence" value="ECO:0007669"/>
    <property type="project" value="TreeGrafter"/>
</dbReference>
<accession>A0A7I8VZ70</accession>
<dbReference type="GO" id="GO:0005634">
    <property type="term" value="C:nucleus"/>
    <property type="evidence" value="ECO:0007669"/>
    <property type="project" value="TreeGrafter"/>
</dbReference>
<protein>
    <submittedName>
        <fullName evidence="4">DgyrCDS9284</fullName>
    </submittedName>
</protein>
<dbReference type="AlphaFoldDB" id="A0A7I8VZ70"/>
<comment type="caution">
    <text evidence="4">The sequence shown here is derived from an EMBL/GenBank/DDBJ whole genome shotgun (WGS) entry which is preliminary data.</text>
</comment>
<evidence type="ECO:0000259" key="3">
    <source>
        <dbReference type="Pfam" id="PF25398"/>
    </source>
</evidence>
<feature type="coiled-coil region" evidence="2">
    <location>
        <begin position="62"/>
        <end position="171"/>
    </location>
</feature>
<dbReference type="GO" id="GO:0000977">
    <property type="term" value="F:RNA polymerase II transcription regulatory region sequence-specific DNA binding"/>
    <property type="evidence" value="ECO:0007669"/>
    <property type="project" value="TreeGrafter"/>
</dbReference>
<dbReference type="EMBL" id="CAJFCJ010000013">
    <property type="protein sequence ID" value="CAD5120720.1"/>
    <property type="molecule type" value="Genomic_DNA"/>
</dbReference>
<gene>
    <name evidence="4" type="ORF">DGYR_LOCUS8769</name>
</gene>
<keyword evidence="1 2" id="KW-0175">Coiled coil</keyword>
<dbReference type="InterPro" id="IPR057476">
    <property type="entry name" value="Cux_N"/>
</dbReference>
<evidence type="ECO:0000313" key="4">
    <source>
        <dbReference type="EMBL" id="CAD5120720.1"/>
    </source>
</evidence>
<feature type="domain" description="Cux N-terminal" evidence="3">
    <location>
        <begin position="11"/>
        <end position="63"/>
    </location>
</feature>
<dbReference type="Pfam" id="PF25398">
    <property type="entry name" value="CUX1_N"/>
    <property type="match status" value="1"/>
</dbReference>
<reference evidence="4 5" key="1">
    <citation type="submission" date="2020-08" db="EMBL/GenBank/DDBJ databases">
        <authorList>
            <person name="Hejnol A."/>
        </authorList>
    </citation>
    <scope>NUCLEOTIDE SEQUENCE [LARGE SCALE GENOMIC DNA]</scope>
</reference>
<organism evidence="4 5">
    <name type="scientific">Dimorphilus gyrociliatus</name>
    <dbReference type="NCBI Taxonomy" id="2664684"/>
    <lineage>
        <taxon>Eukaryota</taxon>
        <taxon>Metazoa</taxon>
        <taxon>Spiralia</taxon>
        <taxon>Lophotrochozoa</taxon>
        <taxon>Annelida</taxon>
        <taxon>Polychaeta</taxon>
        <taxon>Polychaeta incertae sedis</taxon>
        <taxon>Dinophilidae</taxon>
        <taxon>Dimorphilus</taxon>
    </lineage>
</organism>
<name>A0A7I8VZ70_9ANNE</name>
<dbReference type="OrthoDB" id="10257567at2759"/>
<proteinExistence type="predicted"/>
<evidence type="ECO:0000256" key="1">
    <source>
        <dbReference type="ARBA" id="ARBA00023054"/>
    </source>
</evidence>
<dbReference type="PANTHER" id="PTHR14043">
    <property type="entry name" value="CCAAT DISPLACEMENT PROTEIN-RELATED"/>
    <property type="match status" value="1"/>
</dbReference>